<evidence type="ECO:0000313" key="3">
    <source>
        <dbReference type="Proteomes" id="UP000558488"/>
    </source>
</evidence>
<dbReference type="Proteomes" id="UP000558488">
    <property type="component" value="Unassembled WGS sequence"/>
</dbReference>
<evidence type="ECO:0000313" key="2">
    <source>
        <dbReference type="EMBL" id="KAF6358424.1"/>
    </source>
</evidence>
<sequence>MAVGQSVQALNIRKKLGSQEPFLMPRWGSLCLWIGQPEPRWGPQAPPHSCPLSLEAGLERTPSLSSRPPGLLLAEETPGRSRYPLGFGLEMSTESKLVGDDPRDTPPLFPSPPALPPVTLAGCLGTPLTWFRAPPVGCMREVRISS</sequence>
<name>A0A7J7Y9A9_PIPKU</name>
<gene>
    <name evidence="2" type="ORF">mPipKuh1_010252</name>
</gene>
<evidence type="ECO:0000256" key="1">
    <source>
        <dbReference type="SAM" id="MobiDB-lite"/>
    </source>
</evidence>
<dbReference type="EMBL" id="JACAGB010000006">
    <property type="protein sequence ID" value="KAF6358424.1"/>
    <property type="molecule type" value="Genomic_DNA"/>
</dbReference>
<organism evidence="2 3">
    <name type="scientific">Pipistrellus kuhlii</name>
    <name type="common">Kuhl's pipistrelle</name>
    <dbReference type="NCBI Taxonomy" id="59472"/>
    <lineage>
        <taxon>Eukaryota</taxon>
        <taxon>Metazoa</taxon>
        <taxon>Chordata</taxon>
        <taxon>Craniata</taxon>
        <taxon>Vertebrata</taxon>
        <taxon>Euteleostomi</taxon>
        <taxon>Mammalia</taxon>
        <taxon>Eutheria</taxon>
        <taxon>Laurasiatheria</taxon>
        <taxon>Chiroptera</taxon>
        <taxon>Yangochiroptera</taxon>
        <taxon>Vespertilionidae</taxon>
        <taxon>Pipistrellus</taxon>
    </lineage>
</organism>
<feature type="compositionally biased region" description="Low complexity" evidence="1">
    <location>
        <begin position="62"/>
        <end position="73"/>
    </location>
</feature>
<proteinExistence type="predicted"/>
<protein>
    <submittedName>
        <fullName evidence="2">Uncharacterized protein</fullName>
    </submittedName>
</protein>
<feature type="region of interest" description="Disordered" evidence="1">
    <location>
        <begin position="42"/>
        <end position="79"/>
    </location>
</feature>
<keyword evidence="3" id="KW-1185">Reference proteome</keyword>
<dbReference type="AlphaFoldDB" id="A0A7J7Y9A9"/>
<comment type="caution">
    <text evidence="2">The sequence shown here is derived from an EMBL/GenBank/DDBJ whole genome shotgun (WGS) entry which is preliminary data.</text>
</comment>
<reference evidence="2 3" key="1">
    <citation type="journal article" date="2020" name="Nature">
        <title>Six reference-quality genomes reveal evolution of bat adaptations.</title>
        <authorList>
            <person name="Jebb D."/>
            <person name="Huang Z."/>
            <person name="Pippel M."/>
            <person name="Hughes G.M."/>
            <person name="Lavrichenko K."/>
            <person name="Devanna P."/>
            <person name="Winkler S."/>
            <person name="Jermiin L.S."/>
            <person name="Skirmuntt E.C."/>
            <person name="Katzourakis A."/>
            <person name="Burkitt-Gray L."/>
            <person name="Ray D.A."/>
            <person name="Sullivan K.A.M."/>
            <person name="Roscito J.G."/>
            <person name="Kirilenko B.M."/>
            <person name="Davalos L.M."/>
            <person name="Corthals A.P."/>
            <person name="Power M.L."/>
            <person name="Jones G."/>
            <person name="Ransome R.D."/>
            <person name="Dechmann D.K.N."/>
            <person name="Locatelli A.G."/>
            <person name="Puechmaille S.J."/>
            <person name="Fedrigo O."/>
            <person name="Jarvis E.D."/>
            <person name="Hiller M."/>
            <person name="Vernes S.C."/>
            <person name="Myers E.W."/>
            <person name="Teeling E.C."/>
        </authorList>
    </citation>
    <scope>NUCLEOTIDE SEQUENCE [LARGE SCALE GENOMIC DNA]</scope>
    <source>
        <strain evidence="2">MPipKuh1</strain>
        <tissue evidence="2">Flight muscle</tissue>
    </source>
</reference>
<accession>A0A7J7Y9A9</accession>